<evidence type="ECO:0000256" key="7">
    <source>
        <dbReference type="ARBA" id="ARBA00035658"/>
    </source>
</evidence>
<dbReference type="RefSeq" id="WP_046167826.1">
    <property type="nucleotide sequence ID" value="NZ_CP017707.1"/>
</dbReference>
<keyword evidence="6" id="KW-0843">Virulence</keyword>
<accession>A0A1D9LMN5</accession>
<gene>
    <name evidence="8" type="ORF">BKX93_22970</name>
</gene>
<keyword evidence="4" id="KW-0964">Secreted</keyword>
<dbReference type="Gene3D" id="1.20.58.90">
    <property type="match status" value="1"/>
</dbReference>
<dbReference type="EMBL" id="CP017707">
    <property type="protein sequence ID" value="AOZ52590.1"/>
    <property type="molecule type" value="Genomic_DNA"/>
</dbReference>
<name>A0A1D9LMN5_9NEIS</name>
<dbReference type="NCBIfam" id="TIGR02105">
    <property type="entry name" value="III_needle"/>
    <property type="match status" value="1"/>
</dbReference>
<dbReference type="NCBIfam" id="NF011854">
    <property type="entry name" value="PRK15326.1"/>
    <property type="match status" value="1"/>
</dbReference>
<evidence type="ECO:0000313" key="8">
    <source>
        <dbReference type="EMBL" id="AOZ52590.1"/>
    </source>
</evidence>
<dbReference type="GO" id="GO:0005576">
    <property type="term" value="C:extracellular region"/>
    <property type="evidence" value="ECO:0007669"/>
    <property type="project" value="UniProtKB-SubCell"/>
</dbReference>
<evidence type="ECO:0000256" key="2">
    <source>
        <dbReference type="ARBA" id="ARBA00004613"/>
    </source>
</evidence>
<reference evidence="8 9" key="1">
    <citation type="submission" date="2016-10" db="EMBL/GenBank/DDBJ databases">
        <title>Chromobacterium muskegensis sp. nov., an insecticidal bacterium isolated from Sphagnum bogs.</title>
        <authorList>
            <person name="Sparks M.E."/>
            <person name="Blackburn M.B."/>
            <person name="Gundersen-Rindal D.E."/>
            <person name="Mitchell A."/>
            <person name="Farrar R."/>
            <person name="Kuhar D."/>
        </authorList>
    </citation>
    <scope>NUCLEOTIDE SEQUENCE [LARGE SCALE GENOMIC DNA]</scope>
    <source>
        <strain evidence="8 9">21-1</strain>
    </source>
</reference>
<dbReference type="InterPro" id="IPR037203">
    <property type="entry name" value="T3SS_needle-like_sf"/>
</dbReference>
<comment type="subcellular location">
    <subcellularLocation>
        <location evidence="1">Cell surface</location>
    </subcellularLocation>
    <subcellularLocation>
        <location evidence="2">Secreted</location>
    </subcellularLocation>
</comment>
<dbReference type="Pfam" id="PF09392">
    <property type="entry name" value="T3SS_needle_F"/>
    <property type="match status" value="1"/>
</dbReference>
<evidence type="ECO:0000256" key="1">
    <source>
        <dbReference type="ARBA" id="ARBA00004241"/>
    </source>
</evidence>
<evidence type="ECO:0000313" key="9">
    <source>
        <dbReference type="Proteomes" id="UP000178776"/>
    </source>
</evidence>
<dbReference type="GeneID" id="68844061"/>
<dbReference type="SUPFAM" id="SSF140129">
    <property type="entry name" value="MxiH-like"/>
    <property type="match status" value="1"/>
</dbReference>
<dbReference type="Proteomes" id="UP000178776">
    <property type="component" value="Chromosome"/>
</dbReference>
<dbReference type="InterPro" id="IPR021123">
    <property type="entry name" value="T3SS_needle-like"/>
</dbReference>
<dbReference type="GO" id="GO:0030254">
    <property type="term" value="P:protein secretion by the type III secretion system"/>
    <property type="evidence" value="ECO:0007669"/>
    <property type="project" value="InterPro"/>
</dbReference>
<dbReference type="GO" id="GO:0030257">
    <property type="term" value="C:type III protein secretion system complex"/>
    <property type="evidence" value="ECO:0007669"/>
    <property type="project" value="InterPro"/>
</dbReference>
<evidence type="ECO:0000256" key="3">
    <source>
        <dbReference type="ARBA" id="ARBA00022448"/>
    </source>
</evidence>
<evidence type="ECO:0000256" key="5">
    <source>
        <dbReference type="ARBA" id="ARBA00022927"/>
    </source>
</evidence>
<dbReference type="KEGG" id="cvc:BKX93_22970"/>
<dbReference type="STRING" id="1108595.BKX93_22970"/>
<evidence type="ECO:0000256" key="4">
    <source>
        <dbReference type="ARBA" id="ARBA00022525"/>
    </source>
</evidence>
<comment type="similarity">
    <text evidence="7">Belongs to the SctF family.</text>
</comment>
<keyword evidence="5" id="KW-0653">Protein transport</keyword>
<proteinExistence type="inferred from homology"/>
<keyword evidence="3" id="KW-0813">Transport</keyword>
<sequence>MAATIGASQPDSFYINQLSQNFDSTQLKTEVDTALEKLVANPSDPSVLAKYQSKLSEYNLYRNAQSNVVKTFKDIDAAIIQNFR</sequence>
<protein>
    <submittedName>
        <fullName evidence="8">EscF/YscF/HrpA family type III secretion system needle major subunit</fullName>
    </submittedName>
</protein>
<dbReference type="InterPro" id="IPR011841">
    <property type="entry name" value="T3SS_needle_YscF"/>
</dbReference>
<dbReference type="AlphaFoldDB" id="A0A1D9LMN5"/>
<evidence type="ECO:0000256" key="6">
    <source>
        <dbReference type="ARBA" id="ARBA00023026"/>
    </source>
</evidence>
<dbReference type="GO" id="GO:0009986">
    <property type="term" value="C:cell surface"/>
    <property type="evidence" value="ECO:0007669"/>
    <property type="project" value="UniProtKB-SubCell"/>
</dbReference>
<organism evidence="8 9">
    <name type="scientific">Chromobacterium vaccinii</name>
    <dbReference type="NCBI Taxonomy" id="1108595"/>
    <lineage>
        <taxon>Bacteria</taxon>
        <taxon>Pseudomonadati</taxon>
        <taxon>Pseudomonadota</taxon>
        <taxon>Betaproteobacteria</taxon>
        <taxon>Neisseriales</taxon>
        <taxon>Chromobacteriaceae</taxon>
        <taxon>Chromobacterium</taxon>
    </lineage>
</organism>